<dbReference type="Pfam" id="PF17766">
    <property type="entry name" value="fn3_6"/>
    <property type="match status" value="1"/>
</dbReference>
<evidence type="ECO:0000256" key="4">
    <source>
        <dbReference type="ARBA" id="ARBA00022801"/>
    </source>
</evidence>
<keyword evidence="12" id="KW-1185">Reference proteome</keyword>
<dbReference type="Pfam" id="PF05922">
    <property type="entry name" value="Inhibitor_I9"/>
    <property type="match status" value="1"/>
</dbReference>
<keyword evidence="5 7" id="KW-0720">Serine protease</keyword>
<comment type="caution">
    <text evidence="11">The sequence shown here is derived from an EMBL/GenBank/DDBJ whole genome shotgun (WGS) entry which is preliminary data.</text>
</comment>
<dbReference type="FunFam" id="3.40.50.200:FF:000006">
    <property type="entry name" value="Subtilisin-like protease SBT1.5"/>
    <property type="match status" value="1"/>
</dbReference>
<feature type="active site" description="Charge relay system" evidence="6 7">
    <location>
        <position position="576"/>
    </location>
</feature>
<dbReference type="Proteomes" id="UP000283530">
    <property type="component" value="Unassembled WGS sequence"/>
</dbReference>
<sequence length="812" mass="86561">MRPQAGPESPCTPTQKAMSSTVPLRCFLLSHRIKYKLQTEETKMDPSDIHLSKKLSKEMFFLCFKAGISVEMLDETKIHIVYMGDLPKAGPSTASLHHTMLEDVLGSSAHARESLVYSYGRSFNGFAAKLSDDEVAEFQERAGVVSVLPNKLFNLHTTRSWDFTGLPQTHLVSPHEGDVIVGLLDTGIWPEAASFADEGFGPPPAKWKGTCQTADNVTCNNKLIGARFYNSDNSYDVSDFKSARDSEGHGTHTSSTAAGRAVEGASFFGLAQGVARSAVPQARIAMYKVCWAYGCASADILAAFDDAIADGVDIISVSLGSGFPAQYFEDVIAIGSFHAMKNGVLTSNSAGNSGPDPFSVSNYSPWSLTVAASTIDRKFVSQVVLGDGETLTGNAINPFELNGTSLPLIYGGAAPNVSAGASKDISKFCDPGALNSYKTKGKIVLCEGINDGSGVMEADGLGTIMFDSAYSDFAFSYPLPATLLNIEDGNKAVNYAQAADNPIGTILAGETWKDVAAPRVVSFSSRGPNPITADILKPDLTAPGVDILAAWSPVAPPSFSYEDTRRVKYNIISGTSMSCPHASSAAAYIKSFYPNWSPAAIKSALMTTAFVMDGRKNEDAEFAYGSGHINPSAALHPGLVYDASEKDYVDFLCKQGYNTTTLRLVTGDSSTCDGISPGTAWDLNYPSFALSIQDGLPISGTFQRTVTNVGLSNSTYYANVYMPSLVKVTVEPSILSFSSLGEKKSFTVKVSGGVIAQQPIISGYISWKDGLHIVRSPLVVYTVLPSFAQTDFNKGASFKGSSMYHKNGIIGN</sequence>
<protein>
    <submittedName>
        <fullName evidence="11">Cucumisin-like protein</fullName>
    </submittedName>
</protein>
<keyword evidence="4 7" id="KW-0378">Hydrolase</keyword>
<dbReference type="AlphaFoldDB" id="A0A443PEZ8"/>
<evidence type="ECO:0000259" key="10">
    <source>
        <dbReference type="Pfam" id="PF17766"/>
    </source>
</evidence>
<evidence type="ECO:0000313" key="11">
    <source>
        <dbReference type="EMBL" id="RWR89330.1"/>
    </source>
</evidence>
<dbReference type="Pfam" id="PF00082">
    <property type="entry name" value="Peptidase_S8"/>
    <property type="match status" value="1"/>
</dbReference>
<feature type="domain" description="Subtilisin-like protease fibronectin type-III" evidence="10">
    <location>
        <begin position="682"/>
        <end position="780"/>
    </location>
</feature>
<evidence type="ECO:0000259" key="9">
    <source>
        <dbReference type="Pfam" id="PF05922"/>
    </source>
</evidence>
<keyword evidence="2 7" id="KW-0645">Protease</keyword>
<dbReference type="CDD" id="cd04852">
    <property type="entry name" value="Peptidases_S8_3"/>
    <property type="match status" value="1"/>
</dbReference>
<dbReference type="InterPro" id="IPR036852">
    <property type="entry name" value="Peptidase_S8/S53_dom_sf"/>
</dbReference>
<comment type="similarity">
    <text evidence="1 7">Belongs to the peptidase S8 family.</text>
</comment>
<dbReference type="GO" id="GO:0004252">
    <property type="term" value="F:serine-type endopeptidase activity"/>
    <property type="evidence" value="ECO:0007669"/>
    <property type="project" value="UniProtKB-UniRule"/>
</dbReference>
<dbReference type="OrthoDB" id="206201at2759"/>
<reference evidence="11 12" key="1">
    <citation type="journal article" date="2019" name="Nat. Plants">
        <title>Stout camphor tree genome fills gaps in understanding of flowering plant genome evolution.</title>
        <authorList>
            <person name="Chaw S.M."/>
            <person name="Liu Y.C."/>
            <person name="Wu Y.W."/>
            <person name="Wang H.Y."/>
            <person name="Lin C.I."/>
            <person name="Wu C.S."/>
            <person name="Ke H.M."/>
            <person name="Chang L.Y."/>
            <person name="Hsu C.Y."/>
            <person name="Yang H.T."/>
            <person name="Sudianto E."/>
            <person name="Hsu M.H."/>
            <person name="Wu K.P."/>
            <person name="Wang L.N."/>
            <person name="Leebens-Mack J.H."/>
            <person name="Tsai I.J."/>
        </authorList>
    </citation>
    <scope>NUCLEOTIDE SEQUENCE [LARGE SCALE GENOMIC DNA]</scope>
    <source>
        <strain evidence="12">cv. Chaw 1501</strain>
        <tissue evidence="11">Young leaves</tissue>
    </source>
</reference>
<dbReference type="Gene3D" id="3.30.70.80">
    <property type="entry name" value="Peptidase S8 propeptide/proteinase inhibitor I9"/>
    <property type="match status" value="1"/>
</dbReference>
<dbReference type="InterPro" id="IPR045051">
    <property type="entry name" value="SBT"/>
</dbReference>
<dbReference type="InterPro" id="IPR015500">
    <property type="entry name" value="Peptidase_S8_subtilisin-rel"/>
</dbReference>
<dbReference type="InterPro" id="IPR037045">
    <property type="entry name" value="S8pro/Inhibitor_I9_sf"/>
</dbReference>
<dbReference type="InterPro" id="IPR010259">
    <property type="entry name" value="S8pro/Inhibitor_I9"/>
</dbReference>
<evidence type="ECO:0000256" key="7">
    <source>
        <dbReference type="PROSITE-ProRule" id="PRU01240"/>
    </source>
</evidence>
<feature type="domain" description="Inhibitor I9" evidence="9">
    <location>
        <begin position="79"/>
        <end position="156"/>
    </location>
</feature>
<gene>
    <name evidence="11" type="ORF">CKAN_01838300</name>
</gene>
<dbReference type="SUPFAM" id="SSF52743">
    <property type="entry name" value="Subtilisin-like"/>
    <property type="match status" value="1"/>
</dbReference>
<dbReference type="STRING" id="337451.A0A443PEZ8"/>
<dbReference type="Gene3D" id="2.60.40.2310">
    <property type="match status" value="1"/>
</dbReference>
<evidence type="ECO:0000256" key="2">
    <source>
        <dbReference type="ARBA" id="ARBA00022670"/>
    </source>
</evidence>
<dbReference type="CDD" id="cd02120">
    <property type="entry name" value="PA_subtilisin_like"/>
    <property type="match status" value="1"/>
</dbReference>
<dbReference type="FunFam" id="3.30.70.80:FF:000002">
    <property type="entry name" value="Subtilisin-like protease SBT5.3"/>
    <property type="match status" value="1"/>
</dbReference>
<evidence type="ECO:0000256" key="3">
    <source>
        <dbReference type="ARBA" id="ARBA00022729"/>
    </source>
</evidence>
<evidence type="ECO:0000313" key="12">
    <source>
        <dbReference type="Proteomes" id="UP000283530"/>
    </source>
</evidence>
<accession>A0A443PEZ8</accession>
<feature type="domain" description="Peptidase S8/S53" evidence="8">
    <location>
        <begin position="178"/>
        <end position="627"/>
    </location>
</feature>
<dbReference type="InterPro" id="IPR034197">
    <property type="entry name" value="Peptidases_S8_3"/>
</dbReference>
<keyword evidence="3" id="KW-0732">Signal</keyword>
<evidence type="ECO:0000259" key="8">
    <source>
        <dbReference type="Pfam" id="PF00082"/>
    </source>
</evidence>
<dbReference type="PROSITE" id="PS51892">
    <property type="entry name" value="SUBTILASE"/>
    <property type="match status" value="1"/>
</dbReference>
<dbReference type="InterPro" id="IPR041469">
    <property type="entry name" value="Subtilisin-like_FN3"/>
</dbReference>
<proteinExistence type="inferred from homology"/>
<dbReference type="EMBL" id="QPKB01000007">
    <property type="protein sequence ID" value="RWR89330.1"/>
    <property type="molecule type" value="Genomic_DNA"/>
</dbReference>
<evidence type="ECO:0000256" key="1">
    <source>
        <dbReference type="ARBA" id="ARBA00011073"/>
    </source>
</evidence>
<dbReference type="Gene3D" id="3.50.30.30">
    <property type="match status" value="1"/>
</dbReference>
<feature type="active site" description="Charge relay system" evidence="6 7">
    <location>
        <position position="249"/>
    </location>
</feature>
<dbReference type="Gene3D" id="3.40.50.200">
    <property type="entry name" value="Peptidase S8/S53 domain"/>
    <property type="match status" value="1"/>
</dbReference>
<evidence type="ECO:0000256" key="5">
    <source>
        <dbReference type="ARBA" id="ARBA00022825"/>
    </source>
</evidence>
<dbReference type="InterPro" id="IPR000209">
    <property type="entry name" value="Peptidase_S8/S53_dom"/>
</dbReference>
<name>A0A443PEZ8_9MAGN</name>
<organism evidence="11 12">
    <name type="scientific">Cinnamomum micranthum f. kanehirae</name>
    <dbReference type="NCBI Taxonomy" id="337451"/>
    <lineage>
        <taxon>Eukaryota</taxon>
        <taxon>Viridiplantae</taxon>
        <taxon>Streptophyta</taxon>
        <taxon>Embryophyta</taxon>
        <taxon>Tracheophyta</taxon>
        <taxon>Spermatophyta</taxon>
        <taxon>Magnoliopsida</taxon>
        <taxon>Magnoliidae</taxon>
        <taxon>Laurales</taxon>
        <taxon>Lauraceae</taxon>
        <taxon>Cinnamomum</taxon>
    </lineage>
</organism>
<dbReference type="GO" id="GO:0006508">
    <property type="term" value="P:proteolysis"/>
    <property type="evidence" value="ECO:0007669"/>
    <property type="project" value="UniProtKB-KW"/>
</dbReference>
<dbReference type="PRINTS" id="PR00723">
    <property type="entry name" value="SUBTILISIN"/>
</dbReference>
<dbReference type="PANTHER" id="PTHR10795">
    <property type="entry name" value="PROPROTEIN CONVERTASE SUBTILISIN/KEXIN"/>
    <property type="match status" value="1"/>
</dbReference>
<evidence type="ECO:0000256" key="6">
    <source>
        <dbReference type="PIRSR" id="PIRSR615500-1"/>
    </source>
</evidence>
<feature type="active site" description="Charge relay system" evidence="6 7">
    <location>
        <position position="185"/>
    </location>
</feature>